<keyword evidence="3" id="KW-1185">Reference proteome</keyword>
<proteinExistence type="predicted"/>
<dbReference type="Proteomes" id="UP000199144">
    <property type="component" value="Unassembled WGS sequence"/>
</dbReference>
<feature type="domain" description="YdhG-like" evidence="1">
    <location>
        <begin position="24"/>
        <end position="127"/>
    </location>
</feature>
<dbReference type="STRING" id="254406.SAMN04488042_101893"/>
<evidence type="ECO:0000259" key="1">
    <source>
        <dbReference type="Pfam" id="PF08818"/>
    </source>
</evidence>
<dbReference type="AlphaFoldDB" id="A0A1I4J6L2"/>
<dbReference type="InterPro" id="IPR014922">
    <property type="entry name" value="YdhG-like"/>
</dbReference>
<evidence type="ECO:0000313" key="2">
    <source>
        <dbReference type="EMBL" id="SFL62184.1"/>
    </source>
</evidence>
<name>A0A1I4J6L2_9RHOB</name>
<protein>
    <recommendedName>
        <fullName evidence="1">YdhG-like domain-containing protein</fullName>
    </recommendedName>
</protein>
<dbReference type="EMBL" id="FOTQ01000001">
    <property type="protein sequence ID" value="SFL62184.1"/>
    <property type="molecule type" value="Genomic_DNA"/>
</dbReference>
<dbReference type="OrthoDB" id="328972at2"/>
<accession>A0A1I4J6L2</accession>
<evidence type="ECO:0000313" key="3">
    <source>
        <dbReference type="Proteomes" id="UP000199144"/>
    </source>
</evidence>
<organism evidence="2 3">
    <name type="scientific">Shimia aestuarii</name>
    <dbReference type="NCBI Taxonomy" id="254406"/>
    <lineage>
        <taxon>Bacteria</taxon>
        <taxon>Pseudomonadati</taxon>
        <taxon>Pseudomonadota</taxon>
        <taxon>Alphaproteobacteria</taxon>
        <taxon>Rhodobacterales</taxon>
        <taxon>Roseobacteraceae</taxon>
    </lineage>
</organism>
<dbReference type="RefSeq" id="WP_093091236.1">
    <property type="nucleotide sequence ID" value="NZ_FOTQ01000001.1"/>
</dbReference>
<sequence length="134" mass="14474">MAPVPPIADPKVAAAFEAFAPDEREMLLLLRRLILEVAAETQGVGRIEETLKWGQPAYLTPETKSGSTIRLGVPKSGGIAIYAHCQSSIISDFDAVFPGDFTLDGNRAVLLPTDADLPLDALRMLIRSGLTYHL</sequence>
<reference evidence="2 3" key="1">
    <citation type="submission" date="2016-10" db="EMBL/GenBank/DDBJ databases">
        <authorList>
            <person name="de Groot N.N."/>
        </authorList>
    </citation>
    <scope>NUCLEOTIDE SEQUENCE [LARGE SCALE GENOMIC DNA]</scope>
    <source>
        <strain evidence="2 3">DSM 15283</strain>
    </source>
</reference>
<gene>
    <name evidence="2" type="ORF">SAMN04488042_101893</name>
</gene>
<dbReference type="Pfam" id="PF08818">
    <property type="entry name" value="DUF1801"/>
    <property type="match status" value="1"/>
</dbReference>
<dbReference type="SUPFAM" id="SSF159888">
    <property type="entry name" value="YdhG-like"/>
    <property type="match status" value="1"/>
</dbReference>